<name>A0ABP6V8Q5_9ACTN</name>
<evidence type="ECO:0008006" key="4">
    <source>
        <dbReference type="Google" id="ProtNLM"/>
    </source>
</evidence>
<feature type="transmembrane region" description="Helical" evidence="1">
    <location>
        <begin position="39"/>
        <end position="60"/>
    </location>
</feature>
<evidence type="ECO:0000313" key="2">
    <source>
        <dbReference type="EMBL" id="GAA3530656.1"/>
    </source>
</evidence>
<keyword evidence="1" id="KW-0812">Transmembrane</keyword>
<sequence length="99" mass="10774">MRRYRNGRGAALTAGVYGGLVLLLGVVSLAILLTTPDPTLLTGVALVAVTFPLGWLIWWAWDLFPDLVGRPVLLTVLLIVAGLVQAWLIWRFARGPARP</sequence>
<dbReference type="EMBL" id="BAABDQ010000001">
    <property type="protein sequence ID" value="GAA3530656.1"/>
    <property type="molecule type" value="Genomic_DNA"/>
</dbReference>
<keyword evidence="1" id="KW-1133">Transmembrane helix</keyword>
<accession>A0ABP6V8Q5</accession>
<organism evidence="2 3">
    <name type="scientific">Nonomuraea rosea</name>
    <dbReference type="NCBI Taxonomy" id="638574"/>
    <lineage>
        <taxon>Bacteria</taxon>
        <taxon>Bacillati</taxon>
        <taxon>Actinomycetota</taxon>
        <taxon>Actinomycetes</taxon>
        <taxon>Streptosporangiales</taxon>
        <taxon>Streptosporangiaceae</taxon>
        <taxon>Nonomuraea</taxon>
    </lineage>
</organism>
<feature type="transmembrane region" description="Helical" evidence="1">
    <location>
        <begin position="12"/>
        <end position="33"/>
    </location>
</feature>
<reference evidence="3" key="1">
    <citation type="journal article" date="2019" name="Int. J. Syst. Evol. Microbiol.">
        <title>The Global Catalogue of Microorganisms (GCM) 10K type strain sequencing project: providing services to taxonomists for standard genome sequencing and annotation.</title>
        <authorList>
            <consortium name="The Broad Institute Genomics Platform"/>
            <consortium name="The Broad Institute Genome Sequencing Center for Infectious Disease"/>
            <person name="Wu L."/>
            <person name="Ma J."/>
        </authorList>
    </citation>
    <scope>NUCLEOTIDE SEQUENCE [LARGE SCALE GENOMIC DNA]</scope>
    <source>
        <strain evidence="3">JCM 17326</strain>
    </source>
</reference>
<evidence type="ECO:0000256" key="1">
    <source>
        <dbReference type="SAM" id="Phobius"/>
    </source>
</evidence>
<gene>
    <name evidence="2" type="ORF">GCM10022419_007090</name>
</gene>
<feature type="transmembrane region" description="Helical" evidence="1">
    <location>
        <begin position="72"/>
        <end position="90"/>
    </location>
</feature>
<dbReference type="RefSeq" id="WP_345558523.1">
    <property type="nucleotide sequence ID" value="NZ_BAABDQ010000001.1"/>
</dbReference>
<dbReference type="InterPro" id="IPR057702">
    <property type="entry name" value="DUF7942"/>
</dbReference>
<proteinExistence type="predicted"/>
<comment type="caution">
    <text evidence="2">The sequence shown here is derived from an EMBL/GenBank/DDBJ whole genome shotgun (WGS) entry which is preliminary data.</text>
</comment>
<keyword evidence="3" id="KW-1185">Reference proteome</keyword>
<dbReference type="Proteomes" id="UP001500630">
    <property type="component" value="Unassembled WGS sequence"/>
</dbReference>
<dbReference type="Pfam" id="PF25637">
    <property type="entry name" value="DUF7942"/>
    <property type="match status" value="1"/>
</dbReference>
<evidence type="ECO:0000313" key="3">
    <source>
        <dbReference type="Proteomes" id="UP001500630"/>
    </source>
</evidence>
<protein>
    <recommendedName>
        <fullName evidence="4">DUF2530 domain-containing protein</fullName>
    </recommendedName>
</protein>
<dbReference type="NCBIfam" id="NF046119">
    <property type="entry name" value="memb_SCO4225"/>
    <property type="match status" value="1"/>
</dbReference>
<keyword evidence="1" id="KW-0472">Membrane</keyword>